<dbReference type="InterPro" id="IPR036388">
    <property type="entry name" value="WH-like_DNA-bd_sf"/>
</dbReference>
<dbReference type="Proteomes" id="UP001528672">
    <property type="component" value="Unassembled WGS sequence"/>
</dbReference>
<keyword evidence="1" id="KW-0805">Transcription regulation</keyword>
<name>A0ABT5MCH6_9BURK</name>
<dbReference type="PANTHER" id="PTHR42756:SF1">
    <property type="entry name" value="TRANSCRIPTIONAL REPRESSOR OF EMRAB OPERON"/>
    <property type="match status" value="1"/>
</dbReference>
<evidence type="ECO:0000256" key="1">
    <source>
        <dbReference type="ARBA" id="ARBA00023015"/>
    </source>
</evidence>
<organism evidence="5 6">
    <name type="scientific">Curvibacter microcysteis</name>
    <dbReference type="NCBI Taxonomy" id="3026419"/>
    <lineage>
        <taxon>Bacteria</taxon>
        <taxon>Pseudomonadati</taxon>
        <taxon>Pseudomonadota</taxon>
        <taxon>Betaproteobacteria</taxon>
        <taxon>Burkholderiales</taxon>
        <taxon>Comamonadaceae</taxon>
        <taxon>Curvibacter</taxon>
    </lineage>
</organism>
<sequence length="157" mass="17767">MATKKQLSRYDPASPEFRKEEFPFYWIARVYGSYTQEMETALKAVGMDIPTWRILFILKENGTSSISEISLHAIAKLSTVTKTVYRMKAEGLLDTAPSQQDGRVTEVTLTQAGRDAIERIQLATRHIFLRSFKGLTPSQIQKLNELLQGVLVNFEGP</sequence>
<evidence type="ECO:0000256" key="3">
    <source>
        <dbReference type="ARBA" id="ARBA00023163"/>
    </source>
</evidence>
<dbReference type="InterPro" id="IPR000835">
    <property type="entry name" value="HTH_MarR-typ"/>
</dbReference>
<dbReference type="Gene3D" id="1.10.10.10">
    <property type="entry name" value="Winged helix-like DNA-binding domain superfamily/Winged helix DNA-binding domain"/>
    <property type="match status" value="1"/>
</dbReference>
<dbReference type="PANTHER" id="PTHR42756">
    <property type="entry name" value="TRANSCRIPTIONAL REGULATOR, MARR"/>
    <property type="match status" value="1"/>
</dbReference>
<reference evidence="5 6" key="1">
    <citation type="submission" date="2023-02" db="EMBL/GenBank/DDBJ databases">
        <title>Bacterial whole genome sequence for Curvibacter sp. HBC28.</title>
        <authorList>
            <person name="Le V."/>
            <person name="Ko S.-R."/>
            <person name="Ahn C.-Y."/>
            <person name="Oh H.-M."/>
        </authorList>
    </citation>
    <scope>NUCLEOTIDE SEQUENCE [LARGE SCALE GENOMIC DNA]</scope>
    <source>
        <strain evidence="5 6">HBC28</strain>
    </source>
</reference>
<evidence type="ECO:0000313" key="6">
    <source>
        <dbReference type="Proteomes" id="UP001528672"/>
    </source>
</evidence>
<comment type="caution">
    <text evidence="5">The sequence shown here is derived from an EMBL/GenBank/DDBJ whole genome shotgun (WGS) entry which is preliminary data.</text>
</comment>
<keyword evidence="6" id="KW-1185">Reference proteome</keyword>
<accession>A0ABT5MCH6</accession>
<evidence type="ECO:0000256" key="2">
    <source>
        <dbReference type="ARBA" id="ARBA00023125"/>
    </source>
</evidence>
<feature type="domain" description="HTH marR-type" evidence="4">
    <location>
        <begin position="1"/>
        <end position="152"/>
    </location>
</feature>
<dbReference type="InterPro" id="IPR036390">
    <property type="entry name" value="WH_DNA-bd_sf"/>
</dbReference>
<gene>
    <name evidence="5" type="ORF">PSQ39_03545</name>
</gene>
<dbReference type="RefSeq" id="WP_273925211.1">
    <property type="nucleotide sequence ID" value="NZ_JAQSIN010000010.1"/>
</dbReference>
<protein>
    <submittedName>
        <fullName evidence="5">MarR family winged helix-turn-helix transcriptional regulator</fullName>
    </submittedName>
</protein>
<dbReference type="SMART" id="SM00347">
    <property type="entry name" value="HTH_MARR"/>
    <property type="match status" value="1"/>
</dbReference>
<evidence type="ECO:0000259" key="4">
    <source>
        <dbReference type="PROSITE" id="PS50995"/>
    </source>
</evidence>
<dbReference type="SUPFAM" id="SSF46785">
    <property type="entry name" value="Winged helix' DNA-binding domain"/>
    <property type="match status" value="1"/>
</dbReference>
<proteinExistence type="predicted"/>
<dbReference type="PROSITE" id="PS50995">
    <property type="entry name" value="HTH_MARR_2"/>
    <property type="match status" value="1"/>
</dbReference>
<keyword evidence="2" id="KW-0238">DNA-binding</keyword>
<dbReference type="EMBL" id="JAQSIO010000001">
    <property type="protein sequence ID" value="MDD0813694.1"/>
    <property type="molecule type" value="Genomic_DNA"/>
</dbReference>
<evidence type="ECO:0000313" key="5">
    <source>
        <dbReference type="EMBL" id="MDD0813694.1"/>
    </source>
</evidence>
<keyword evidence="3" id="KW-0804">Transcription</keyword>
<dbReference type="Pfam" id="PF12802">
    <property type="entry name" value="MarR_2"/>
    <property type="match status" value="1"/>
</dbReference>